<organism evidence="1 2">
    <name type="scientific">Staphylococcus saccharolyticus</name>
    <dbReference type="NCBI Taxonomy" id="33028"/>
    <lineage>
        <taxon>Bacteria</taxon>
        <taxon>Bacillati</taxon>
        <taxon>Bacillota</taxon>
        <taxon>Bacilli</taxon>
        <taxon>Bacillales</taxon>
        <taxon>Staphylococcaceae</taxon>
        <taxon>Staphylococcus</taxon>
    </lineage>
</organism>
<dbReference type="EMBL" id="UHDZ01000001">
    <property type="protein sequence ID" value="SUM74700.1"/>
    <property type="molecule type" value="Genomic_DNA"/>
</dbReference>
<gene>
    <name evidence="1" type="ORF">NCTC11807_02717</name>
</gene>
<dbReference type="AlphaFoldDB" id="A0A380HB96"/>
<keyword evidence="2" id="KW-1185">Reference proteome</keyword>
<protein>
    <submittedName>
        <fullName evidence="1">Uncharacterized protein</fullName>
    </submittedName>
</protein>
<evidence type="ECO:0000313" key="1">
    <source>
        <dbReference type="EMBL" id="SUM74700.1"/>
    </source>
</evidence>
<evidence type="ECO:0000313" key="2">
    <source>
        <dbReference type="Proteomes" id="UP000255425"/>
    </source>
</evidence>
<proteinExistence type="predicted"/>
<name>A0A380HB96_9STAP</name>
<sequence>MIIGIPLSKLIRKIKPNKIPRGTEVGIRIKQYKKGIKIMDKKAFVMVF</sequence>
<accession>A0A380HB96</accession>
<dbReference type="Proteomes" id="UP000255425">
    <property type="component" value="Unassembled WGS sequence"/>
</dbReference>
<reference evidence="1 2" key="1">
    <citation type="submission" date="2018-06" db="EMBL/GenBank/DDBJ databases">
        <authorList>
            <consortium name="Pathogen Informatics"/>
            <person name="Doyle S."/>
        </authorList>
    </citation>
    <scope>NUCLEOTIDE SEQUENCE [LARGE SCALE GENOMIC DNA]</scope>
    <source>
        <strain evidence="1 2">NCTC11807</strain>
    </source>
</reference>